<evidence type="ECO:0000256" key="1">
    <source>
        <dbReference type="ARBA" id="ARBA00004613"/>
    </source>
</evidence>
<protein>
    <recommendedName>
        <fullName evidence="13">Transcobalamin-2</fullName>
    </recommendedName>
    <alternativeName>
        <fullName evidence="14">Transcobalamin II</fullName>
    </alternativeName>
</protein>
<evidence type="ECO:0000256" key="13">
    <source>
        <dbReference type="ARBA" id="ARBA00040958"/>
    </source>
</evidence>
<dbReference type="PANTHER" id="PTHR10559:SF14">
    <property type="entry name" value="TRANSCOBALAMIN-2"/>
    <property type="match status" value="1"/>
</dbReference>
<proteinExistence type="inferred from homology"/>
<comment type="subcellular location">
    <subcellularLocation>
        <location evidence="1">Secreted</location>
    </subcellularLocation>
</comment>
<dbReference type="SUPFAM" id="SSF103481">
    <property type="entry name" value="Multidrug resistance efflux transporter EmrE"/>
    <property type="match status" value="1"/>
</dbReference>
<evidence type="ECO:0000313" key="20">
    <source>
        <dbReference type="EMBL" id="KAJ7427040.1"/>
    </source>
</evidence>
<keyword evidence="6" id="KW-0479">Metal-binding</keyword>
<keyword evidence="17" id="KW-0472">Membrane</keyword>
<feature type="transmembrane region" description="Helical" evidence="17">
    <location>
        <begin position="539"/>
        <end position="560"/>
    </location>
</feature>
<dbReference type="PANTHER" id="PTHR10559">
    <property type="entry name" value="TRANSCOBALAMIN-1/GASTRIC INTRINSIC FACTOR"/>
    <property type="match status" value="1"/>
</dbReference>
<evidence type="ECO:0000256" key="18">
    <source>
        <dbReference type="SAM" id="SignalP"/>
    </source>
</evidence>
<keyword evidence="4" id="KW-0813">Transport</keyword>
<evidence type="ECO:0000259" key="19">
    <source>
        <dbReference type="Pfam" id="PF03151"/>
    </source>
</evidence>
<evidence type="ECO:0000256" key="2">
    <source>
        <dbReference type="ARBA" id="ARBA00006449"/>
    </source>
</evidence>
<evidence type="ECO:0000256" key="6">
    <source>
        <dbReference type="ARBA" id="ARBA00022723"/>
    </source>
</evidence>
<dbReference type="Pfam" id="PF03151">
    <property type="entry name" value="TPT"/>
    <property type="match status" value="1"/>
</dbReference>
<feature type="signal peptide" evidence="18">
    <location>
        <begin position="1"/>
        <end position="15"/>
    </location>
</feature>
<keyword evidence="21" id="KW-1185">Reference proteome</keyword>
<feature type="domain" description="Sugar phosphate transporter" evidence="19">
    <location>
        <begin position="385"/>
        <end position="587"/>
    </location>
</feature>
<feature type="chain" id="PRO_5046615584" description="Transcobalamin-2" evidence="18">
    <location>
        <begin position="16"/>
        <end position="609"/>
    </location>
</feature>
<comment type="function">
    <text evidence="11">Primary vitamin B12-binding and transport protein. Delivers cobalamin to cells.</text>
</comment>
<comment type="function">
    <text evidence="15">Putative transporter.</text>
</comment>
<dbReference type="InterPro" id="IPR037185">
    <property type="entry name" value="EmrE-like"/>
</dbReference>
<feature type="transmembrane region" description="Helical" evidence="17">
    <location>
        <begin position="478"/>
        <end position="502"/>
    </location>
</feature>
<feature type="transmembrane region" description="Helical" evidence="17">
    <location>
        <begin position="572"/>
        <end position="589"/>
    </location>
</feature>
<keyword evidence="17" id="KW-1133">Transmembrane helix</keyword>
<gene>
    <name evidence="20" type="primary">TCN2</name>
    <name evidence="20" type="ORF">WISP_10204</name>
</gene>
<dbReference type="Gene3D" id="2.170.130.30">
    <property type="match status" value="1"/>
</dbReference>
<keyword evidence="5" id="KW-0964">Secreted</keyword>
<evidence type="ECO:0000256" key="8">
    <source>
        <dbReference type="ARBA" id="ARBA00023065"/>
    </source>
</evidence>
<evidence type="ECO:0000256" key="9">
    <source>
        <dbReference type="ARBA" id="ARBA00023157"/>
    </source>
</evidence>
<dbReference type="EMBL" id="WHWB01032092">
    <property type="protein sequence ID" value="KAJ7427040.1"/>
    <property type="molecule type" value="Genomic_DNA"/>
</dbReference>
<keyword evidence="7 18" id="KW-0732">Signal</keyword>
<evidence type="ECO:0000256" key="14">
    <source>
        <dbReference type="ARBA" id="ARBA00041463"/>
    </source>
</evidence>
<evidence type="ECO:0000256" key="5">
    <source>
        <dbReference type="ARBA" id="ARBA00022525"/>
    </source>
</evidence>
<evidence type="ECO:0000256" key="7">
    <source>
        <dbReference type="ARBA" id="ARBA00022729"/>
    </source>
</evidence>
<evidence type="ECO:0000256" key="3">
    <source>
        <dbReference type="ARBA" id="ARBA00022426"/>
    </source>
</evidence>
<evidence type="ECO:0000256" key="4">
    <source>
        <dbReference type="ARBA" id="ARBA00022448"/>
    </source>
</evidence>
<dbReference type="Proteomes" id="UP001145742">
    <property type="component" value="Unassembled WGS sequence"/>
</dbReference>
<keyword evidence="8" id="KW-0406">Ion transport</keyword>
<keyword evidence="9" id="KW-1015">Disulfide bond</keyword>
<dbReference type="InterPro" id="IPR002157">
    <property type="entry name" value="Cbl-bd_prot"/>
</dbReference>
<comment type="subunit">
    <text evidence="12">Interacts with CD320 (via LDL-receptor class A domains).</text>
</comment>
<comment type="caution">
    <text evidence="20">The sequence shown here is derived from an EMBL/GenBank/DDBJ whole genome shotgun (WGS) entry which is preliminary data.</text>
</comment>
<dbReference type="InterPro" id="IPR051588">
    <property type="entry name" value="Cobalamin_Transport"/>
</dbReference>
<evidence type="ECO:0000256" key="15">
    <source>
        <dbReference type="ARBA" id="ARBA00093767"/>
    </source>
</evidence>
<evidence type="ECO:0000256" key="16">
    <source>
        <dbReference type="ARBA" id="ARBA00093775"/>
    </source>
</evidence>
<reference evidence="20" key="1">
    <citation type="submission" date="2019-10" db="EMBL/GenBank/DDBJ databases">
        <authorList>
            <person name="Soares A.E.R."/>
            <person name="Aleixo A."/>
            <person name="Schneider P."/>
            <person name="Miyaki C.Y."/>
            <person name="Schneider M.P."/>
            <person name="Mello C."/>
            <person name="Vasconcelos A.T.R."/>
        </authorList>
    </citation>
    <scope>NUCLEOTIDE SEQUENCE</scope>
    <source>
        <tissue evidence="20">Muscle</tissue>
    </source>
</reference>
<keyword evidence="3" id="KW-0171">Cobalt transport</keyword>
<comment type="similarity">
    <text evidence="2">Belongs to the eukaryotic cobalamin transport proteins family.</text>
</comment>
<accession>A0ABQ9DRP8</accession>
<evidence type="ECO:0000256" key="11">
    <source>
        <dbReference type="ARBA" id="ARBA00037184"/>
    </source>
</evidence>
<evidence type="ECO:0000313" key="21">
    <source>
        <dbReference type="Proteomes" id="UP001145742"/>
    </source>
</evidence>
<dbReference type="Pfam" id="PF01122">
    <property type="entry name" value="Cobalamin_bind"/>
    <property type="match status" value="1"/>
</dbReference>
<organism evidence="20 21">
    <name type="scientific">Willisornis vidua</name>
    <name type="common">Xingu scale-backed antbird</name>
    <dbReference type="NCBI Taxonomy" id="1566151"/>
    <lineage>
        <taxon>Eukaryota</taxon>
        <taxon>Metazoa</taxon>
        <taxon>Chordata</taxon>
        <taxon>Craniata</taxon>
        <taxon>Vertebrata</taxon>
        <taxon>Euteleostomi</taxon>
        <taxon>Archelosauria</taxon>
        <taxon>Archosauria</taxon>
        <taxon>Dinosauria</taxon>
        <taxon>Saurischia</taxon>
        <taxon>Theropoda</taxon>
        <taxon>Coelurosauria</taxon>
        <taxon>Aves</taxon>
        <taxon>Neognathae</taxon>
        <taxon>Neoaves</taxon>
        <taxon>Telluraves</taxon>
        <taxon>Australaves</taxon>
        <taxon>Passeriformes</taxon>
        <taxon>Thamnophilidae</taxon>
        <taxon>Willisornis</taxon>
    </lineage>
</organism>
<evidence type="ECO:0000256" key="17">
    <source>
        <dbReference type="SAM" id="Phobius"/>
    </source>
</evidence>
<dbReference type="Gene3D" id="1.50.10.20">
    <property type="match status" value="1"/>
</dbReference>
<name>A0ABQ9DRP8_9PASS</name>
<evidence type="ECO:0000256" key="10">
    <source>
        <dbReference type="ARBA" id="ARBA00023285"/>
    </source>
</evidence>
<feature type="transmembrane region" description="Helical" evidence="17">
    <location>
        <begin position="514"/>
        <end position="533"/>
    </location>
</feature>
<keyword evidence="17" id="KW-0812">Transmembrane</keyword>
<dbReference type="InterPro" id="IPR004853">
    <property type="entry name" value="Sugar_P_trans_dom"/>
</dbReference>
<sequence length="609" mass="65761">MWLLLVLLLSPAVLPAQHCGDPARGPDPAVYLALRLGGDHDLRLERHYLQRLHSTFLHPYGRDAGRPQTGRLALYLLGLRATCPTPEPPRALVTWLKYHLEEDWTGSRRHGRPLTSYYQYGLGVLALCVHHKRVREEVIRRLLTAQHHGRLGHGGTAVDTEAVVAVALTCLERRRLVGARLAAELRVAAQNMSRSMAEAQGPDGIIGNIYSTPWALQVGVTWGDLWAGRGNGHGGQQGCRCRCVCQCGGRYSCGFGADTLTPVDIEPRAEAPGNKTVRLVVECPLPWCFELRLFDQRVSAPAAASLLDVLRAASEQEPRFTFDTQDTAQGPFLTQVLGLEARQQKRNYWQLLTAPSTPLLTSVADYVPHDGETLILRLSECSVALGNLGLSYAQLDVAQAVATTTPLVTMALGALGGRRPRPLQCWAMGPVCAGAACSIAGGLRLSQPGCGFLLAATVLRALKSIQQSVLLQEDHLDALSLLGLTSLPSFVLLFGAAVALELGPSWQGVLRPDASLWGCVLLSCLGSVLYNLATSCLLSLTSALTLHLLGSLTVVGNLLLSRLLFGTRLGALGYAGVALTLAGMVLYHQPRLLAACWPLRALRRPPRHQ</sequence>
<evidence type="ECO:0000256" key="12">
    <source>
        <dbReference type="ARBA" id="ARBA00038518"/>
    </source>
</evidence>
<keyword evidence="10" id="KW-0170">Cobalt</keyword>
<comment type="similarity">
    <text evidence="16">Belongs to the TPT transporter family. SLC35E subfamily.</text>
</comment>